<organism evidence="1 2">
    <name type="scientific">Paractinoplanes brasiliensis</name>
    <dbReference type="NCBI Taxonomy" id="52695"/>
    <lineage>
        <taxon>Bacteria</taxon>
        <taxon>Bacillati</taxon>
        <taxon>Actinomycetota</taxon>
        <taxon>Actinomycetes</taxon>
        <taxon>Micromonosporales</taxon>
        <taxon>Micromonosporaceae</taxon>
        <taxon>Paractinoplanes</taxon>
    </lineage>
</organism>
<keyword evidence="2" id="KW-1185">Reference proteome</keyword>
<dbReference type="Proteomes" id="UP000294901">
    <property type="component" value="Unassembled WGS sequence"/>
</dbReference>
<reference evidence="1 2" key="1">
    <citation type="submission" date="2019-03" db="EMBL/GenBank/DDBJ databases">
        <title>Sequencing the genomes of 1000 actinobacteria strains.</title>
        <authorList>
            <person name="Klenk H.-P."/>
        </authorList>
    </citation>
    <scope>NUCLEOTIDE SEQUENCE [LARGE SCALE GENOMIC DNA]</scope>
    <source>
        <strain evidence="1 2">DSM 43805</strain>
    </source>
</reference>
<proteinExistence type="predicted"/>
<name>A0A4R6K3D1_9ACTN</name>
<evidence type="ECO:0008006" key="3">
    <source>
        <dbReference type="Google" id="ProtNLM"/>
    </source>
</evidence>
<comment type="caution">
    <text evidence="1">The sequence shown here is derived from an EMBL/GenBank/DDBJ whole genome shotgun (WGS) entry which is preliminary data.</text>
</comment>
<dbReference type="EMBL" id="SNWR01000001">
    <property type="protein sequence ID" value="TDO42196.1"/>
    <property type="molecule type" value="Genomic_DNA"/>
</dbReference>
<gene>
    <name evidence="1" type="ORF">C8E87_5962</name>
</gene>
<evidence type="ECO:0000313" key="1">
    <source>
        <dbReference type="EMBL" id="TDO42196.1"/>
    </source>
</evidence>
<dbReference type="AlphaFoldDB" id="A0A4R6K3D1"/>
<protein>
    <recommendedName>
        <fullName evidence="3">Flavin reductase</fullName>
    </recommendedName>
</protein>
<evidence type="ECO:0000313" key="2">
    <source>
        <dbReference type="Proteomes" id="UP000294901"/>
    </source>
</evidence>
<accession>A0A4R6K3D1</accession>
<sequence length="104" mass="11982">MRVEWIGGLRRMPDLSQPHMPQRPVWNCHDCGQPWPCKPKVRDLNAEFRDNRTSLVVYLASFFAEAQADLGDDRPVGLYSRFLIAPVVAGRVDRFLQEPELPSF</sequence>